<reference evidence="2 3" key="1">
    <citation type="submission" date="2013-01" db="EMBL/GenBank/DDBJ databases">
        <title>The Genome Sequence of Clostridium bolteae 90B8.</title>
        <authorList>
            <consortium name="The Broad Institute Genome Sequencing Platform"/>
            <person name="Earl A."/>
            <person name="Ward D."/>
            <person name="Feldgarden M."/>
            <person name="Gevers D."/>
            <person name="Courvalin P."/>
            <person name="Lambert T."/>
            <person name="Walker B."/>
            <person name="Young S.K."/>
            <person name="Zeng Q."/>
            <person name="Gargeya S."/>
            <person name="Fitzgerald M."/>
            <person name="Haas B."/>
            <person name="Abouelleil A."/>
            <person name="Alvarado L."/>
            <person name="Arachchi H.M."/>
            <person name="Berlin A.M."/>
            <person name="Chapman S.B."/>
            <person name="Dewar J."/>
            <person name="Goldberg J."/>
            <person name="Griggs A."/>
            <person name="Gujja S."/>
            <person name="Hansen M."/>
            <person name="Howarth C."/>
            <person name="Imamovic A."/>
            <person name="Larimer J."/>
            <person name="McCowan C."/>
            <person name="Murphy C."/>
            <person name="Neiman D."/>
            <person name="Pearson M."/>
            <person name="Priest M."/>
            <person name="Roberts A."/>
            <person name="Saif S."/>
            <person name="Shea T."/>
            <person name="Sisk P."/>
            <person name="Sykes S."/>
            <person name="Wortman J."/>
            <person name="Nusbaum C."/>
            <person name="Birren B."/>
        </authorList>
    </citation>
    <scope>NUCLEOTIDE SEQUENCE [LARGE SCALE GENOMIC DNA]</scope>
    <source>
        <strain evidence="2 3">90B8</strain>
    </source>
</reference>
<protein>
    <submittedName>
        <fullName evidence="2">Uncharacterized protein</fullName>
    </submittedName>
</protein>
<keyword evidence="1" id="KW-0732">Signal</keyword>
<name>R0BG66_9FIRM</name>
<dbReference type="Gene3D" id="2.60.40.1240">
    <property type="match status" value="1"/>
</dbReference>
<gene>
    <name evidence="2" type="ORF">HMPREF1097_00945</name>
</gene>
<dbReference type="EMBL" id="AGYG01000006">
    <property type="protein sequence ID" value="ENZ43212.1"/>
    <property type="molecule type" value="Genomic_DNA"/>
</dbReference>
<evidence type="ECO:0000256" key="1">
    <source>
        <dbReference type="ARBA" id="ARBA00022729"/>
    </source>
</evidence>
<dbReference type="InterPro" id="IPR029050">
    <property type="entry name" value="Immunoprotect_excell_Ig-like"/>
</dbReference>
<evidence type="ECO:0000313" key="2">
    <source>
        <dbReference type="EMBL" id="ENZ43212.1"/>
    </source>
</evidence>
<evidence type="ECO:0000313" key="3">
    <source>
        <dbReference type="Proteomes" id="UP000013041"/>
    </source>
</evidence>
<dbReference type="AlphaFoldDB" id="R0BG66"/>
<dbReference type="Proteomes" id="UP000013041">
    <property type="component" value="Unassembled WGS sequence"/>
</dbReference>
<comment type="caution">
    <text evidence="2">The sequence shown here is derived from an EMBL/GenBank/DDBJ whole genome shotgun (WGS) entry which is preliminary data.</text>
</comment>
<dbReference type="HOGENOM" id="CLU_770981_0_0_9"/>
<organism evidence="2 3">
    <name type="scientific">Enterocloster bolteae 90B8</name>
    <dbReference type="NCBI Taxonomy" id="997897"/>
    <lineage>
        <taxon>Bacteria</taxon>
        <taxon>Bacillati</taxon>
        <taxon>Bacillota</taxon>
        <taxon>Clostridia</taxon>
        <taxon>Lachnospirales</taxon>
        <taxon>Lachnospiraceae</taxon>
        <taxon>Enterocloster</taxon>
    </lineage>
</organism>
<proteinExistence type="predicted"/>
<accession>R0BG66</accession>
<sequence length="359" mass="40408">MLKRGQRRQELGDYEIELKVNNVLRGEAAEEQLYDLSAYVLDEQKILDSQEYMLINLTVNIPSAHLDDDALLIIDSMDFGVINSKTGKEYGYENLLYLRPHDLCSIAPGGTATGWIGVIIDKPDDSPTMYYQSLNDKMLYFKLDKAYDVPDGFASYNSSPVFLENPIRDLNQKKGHWNNPYEMGETVDLNYMPMRDEKLGSPFSGNICVQEAYRGELAEKFLHPSYYYLSESDKELIVLKIAVNVKEVDGNNAPQFDADSYTILTGQGGEVVAWTLYGDTLKTEEIQQVYPGGKAEGYVAFQVPKGIERFVLTYGNAFTGIVDNAWISLDFSDHIPEDVAGELEKSGRISYGIIPKICK</sequence>
<dbReference type="PATRIC" id="fig|997897.5.peg.1012"/>